<feature type="signal peptide" evidence="1">
    <location>
        <begin position="1"/>
        <end position="26"/>
    </location>
</feature>
<dbReference type="RefSeq" id="WP_413255993.1">
    <property type="nucleotide sequence ID" value="NZ_JBHFNS010000019.1"/>
</dbReference>
<reference evidence="3 4" key="1">
    <citation type="submission" date="2024-09" db="EMBL/GenBank/DDBJ databases">
        <title>Floridaenema gen nov. (Aerosakkonemataceae, Aerosakkonematales ord. nov., Cyanobacteria) from benthic tropical and subtropical fresh waters, with the description of four new species.</title>
        <authorList>
            <person name="Moretto J.A."/>
            <person name="Berthold D.E."/>
            <person name="Lefler F.W."/>
            <person name="Huang I.-S."/>
            <person name="Laughinghouse H. IV."/>
        </authorList>
    </citation>
    <scope>NUCLEOTIDE SEQUENCE [LARGE SCALE GENOMIC DNA]</scope>
    <source>
        <strain evidence="3 4">BLCC-F154</strain>
    </source>
</reference>
<accession>A0ABV4Y6N2</accession>
<name>A0ABV4Y6N2_9CYAN</name>
<evidence type="ECO:0000313" key="4">
    <source>
        <dbReference type="Proteomes" id="UP001576776"/>
    </source>
</evidence>
<keyword evidence="1" id="KW-0732">Signal</keyword>
<keyword evidence="4" id="KW-1185">Reference proteome</keyword>
<feature type="chain" id="PRO_5045100713" evidence="1">
    <location>
        <begin position="27"/>
        <end position="200"/>
    </location>
</feature>
<evidence type="ECO:0000256" key="1">
    <source>
        <dbReference type="SAM" id="SignalP"/>
    </source>
</evidence>
<comment type="caution">
    <text evidence="3">The sequence shown here is derived from an EMBL/GenBank/DDBJ whole genome shotgun (WGS) entry which is preliminary data.</text>
</comment>
<dbReference type="Proteomes" id="UP001576776">
    <property type="component" value="Unassembled WGS sequence"/>
</dbReference>
<evidence type="ECO:0000313" key="3">
    <source>
        <dbReference type="EMBL" id="MFB2934465.1"/>
    </source>
</evidence>
<evidence type="ECO:0000259" key="2">
    <source>
        <dbReference type="Pfam" id="PF11845"/>
    </source>
</evidence>
<protein>
    <submittedName>
        <fullName evidence="3">DUF3365 domain-containing protein</fullName>
    </submittedName>
</protein>
<organism evidence="3 4">
    <name type="scientific">Floridaenema fluviatile BLCC-F154</name>
    <dbReference type="NCBI Taxonomy" id="3153640"/>
    <lineage>
        <taxon>Bacteria</taxon>
        <taxon>Bacillati</taxon>
        <taxon>Cyanobacteriota</taxon>
        <taxon>Cyanophyceae</taxon>
        <taxon>Oscillatoriophycideae</taxon>
        <taxon>Aerosakkonematales</taxon>
        <taxon>Aerosakkonemataceae</taxon>
        <taxon>Floridanema</taxon>
        <taxon>Floridanema fluviatile</taxon>
    </lineage>
</organism>
<dbReference type="InterPro" id="IPR021796">
    <property type="entry name" value="Tll0287-like_dom"/>
</dbReference>
<feature type="domain" description="Tll0287-like" evidence="2">
    <location>
        <begin position="31"/>
        <end position="187"/>
    </location>
</feature>
<sequence length="200" mass="22441">MWKGFYRLFIGLLAIAIYLIPLPAQAETNPAELAKAIEAIENLDLMRSGLASTLEGRTEPPTLQTMKEVCRPVGMQATKLSQENGWQVKQIASKYRNPSHAPDNLAAKIALARFEQDPKLMGFWQRETINGEAGTRYYRRINVEASCLVCHGQKGDRPQFVKDKYPEDLAYNFNVGDLRGMYAAFIPDLQQALSNSTSND</sequence>
<dbReference type="Pfam" id="PF11845">
    <property type="entry name" value="Tll0287-like"/>
    <property type="match status" value="1"/>
</dbReference>
<dbReference type="EMBL" id="JBHFNS010000019">
    <property type="protein sequence ID" value="MFB2934465.1"/>
    <property type="molecule type" value="Genomic_DNA"/>
</dbReference>
<proteinExistence type="predicted"/>
<gene>
    <name evidence="3" type="ORF">ACE1B6_04240</name>
</gene>